<dbReference type="STRING" id="1073327.SAMN04488108_1979"/>
<dbReference type="PROSITE" id="PS51257">
    <property type="entry name" value="PROKAR_LIPOPROTEIN"/>
    <property type="match status" value="1"/>
</dbReference>
<proteinExistence type="predicted"/>
<reference evidence="2" key="1">
    <citation type="submission" date="2016-12" db="EMBL/GenBank/DDBJ databases">
        <authorList>
            <person name="Varghese N."/>
            <person name="Submissions S."/>
        </authorList>
    </citation>
    <scope>NUCLEOTIDE SEQUENCE [LARGE SCALE GENOMIC DNA]</scope>
    <source>
        <strain evidence="2">DSM 25035</strain>
    </source>
</reference>
<dbReference type="Pfam" id="PF14356">
    <property type="entry name" value="DUF4403"/>
    <property type="match status" value="1"/>
</dbReference>
<organism evidence="1 2">
    <name type="scientific">Algoriphagus zhangzhouensis</name>
    <dbReference type="NCBI Taxonomy" id="1073327"/>
    <lineage>
        <taxon>Bacteria</taxon>
        <taxon>Pseudomonadati</taxon>
        <taxon>Bacteroidota</taxon>
        <taxon>Cytophagia</taxon>
        <taxon>Cytophagales</taxon>
        <taxon>Cyclobacteriaceae</taxon>
        <taxon>Algoriphagus</taxon>
    </lineage>
</organism>
<evidence type="ECO:0008006" key="3">
    <source>
        <dbReference type="Google" id="ProtNLM"/>
    </source>
</evidence>
<dbReference type="OrthoDB" id="617059at2"/>
<gene>
    <name evidence="1" type="ORF">SAMN04488108_1979</name>
</gene>
<dbReference type="EMBL" id="FRXN01000002">
    <property type="protein sequence ID" value="SHO62207.1"/>
    <property type="molecule type" value="Genomic_DNA"/>
</dbReference>
<dbReference type="InterPro" id="IPR025515">
    <property type="entry name" value="DUF4403"/>
</dbReference>
<dbReference type="Proteomes" id="UP000184609">
    <property type="component" value="Unassembled WGS sequence"/>
</dbReference>
<evidence type="ECO:0000313" key="1">
    <source>
        <dbReference type="EMBL" id="SHO62207.1"/>
    </source>
</evidence>
<protein>
    <recommendedName>
        <fullName evidence="3">DUF4403 family protein</fullName>
    </recommendedName>
</protein>
<dbReference type="AlphaFoldDB" id="A0A1M7ZBE4"/>
<keyword evidence="2" id="KW-1185">Reference proteome</keyword>
<dbReference type="RefSeq" id="WP_073571598.1">
    <property type="nucleotide sequence ID" value="NZ_FRXN01000002.1"/>
</dbReference>
<accession>A0A1M7ZBE4</accession>
<name>A0A1M7ZBE4_9BACT</name>
<sequence>MKLQFRYTLQKYSFWIVILSFSLASCKSLNISNPGPLAELPPSNSNVNVPLEIPKSTLDRIFNSQIPVNLIDEENMEFGSGIEGSLLLKRKGTITYTSLDSQVIEMKMPLEVKGEVGLKRGGLGNLFKGKVPIDESFAPVVRLNPQINPDWTLSVDNFELVELGGNLTLDVLGMEVDLSQMMERQIKGWAEENLNGDRKLVNLKPMIDLAWQQAGKAFTVDWDGNSKVFSIQPEAVKLKEFFGKNDSYNVWLGMDGKINSHPVGAAPSRAYPLPNLTPNSQSENELEIELPFEISYEELDQLLGENLNGRSFRADKNTIMTLDQLKSQPFGELLAITCDFVAERENGEDLEGSFFVVGKPAYDSETQSLYFDDINFKVLSDDSKAKLGVALKKRKIIRQIEKRAVFPVGGLLEDSIGGIQERLGLSTPIADLKVDDLEIEPAGFYPTKNGLSVYMKAKGEIAVNWK</sequence>
<evidence type="ECO:0000313" key="2">
    <source>
        <dbReference type="Proteomes" id="UP000184609"/>
    </source>
</evidence>